<evidence type="ECO:0008006" key="3">
    <source>
        <dbReference type="Google" id="ProtNLM"/>
    </source>
</evidence>
<dbReference type="OrthoDB" id="3207839at2"/>
<evidence type="ECO:0000313" key="2">
    <source>
        <dbReference type="Proteomes" id="UP000217103"/>
    </source>
</evidence>
<dbReference type="PANTHER" id="PTHR34613">
    <property type="entry name" value="SLL0800 PROTEIN"/>
    <property type="match status" value="1"/>
</dbReference>
<dbReference type="AlphaFoldDB" id="A0A1H1D220"/>
<dbReference type="RefSeq" id="WP_093263598.1">
    <property type="nucleotide sequence ID" value="NZ_FNKK01000002.1"/>
</dbReference>
<proteinExistence type="predicted"/>
<dbReference type="PANTHER" id="PTHR34613:SF1">
    <property type="entry name" value="SLL6017 PROTEIN"/>
    <property type="match status" value="1"/>
</dbReference>
<gene>
    <name evidence="1" type="ORF">SAMN04489764_1784</name>
</gene>
<accession>A0A1H1D220</accession>
<name>A0A1H1D220_9ACTN</name>
<keyword evidence="2" id="KW-1185">Reference proteome</keyword>
<protein>
    <recommendedName>
        <fullName evidence="3">Transposase, YhgA-like</fullName>
    </recommendedName>
</protein>
<sequence length="289" mass="31681">MPSKEHEVLIELFRNRPELAVDLLGEGLGMPVPDYAEICVDSGDYVDTSPAEYRADAVVTLAEGGRAVLAVVVEIQRRFDAGKRWSWPVYLSTLRARKRCPAWLLVLCPDGRVATRCGEPIDMGHPGWVLRPMSIGPEQIPRIHDPAAAARAPELAVLSAFAHANGDNGEKILNALWGGFAVIDDERSRLYADFVLTALSGAAKRYMEELMVVGTYEYKSDFARKYVVEGKEEGKVEEAGKAVLLVLEARGIAVPEEVRARISGCDDVSLLETWVRRAATVGSVDELFG</sequence>
<reference evidence="1 2" key="1">
    <citation type="submission" date="2016-10" db="EMBL/GenBank/DDBJ databases">
        <authorList>
            <person name="de Groot N.N."/>
        </authorList>
    </citation>
    <scope>NUCLEOTIDE SEQUENCE [LARGE SCALE GENOMIC DNA]</scope>
    <source>
        <strain evidence="1 2">DSM 43794</strain>
    </source>
</reference>
<evidence type="ECO:0000313" key="1">
    <source>
        <dbReference type="EMBL" id="SDQ70601.1"/>
    </source>
</evidence>
<organism evidence="1 2">
    <name type="scientific">Thermostaphylospora chromogena</name>
    <dbReference type="NCBI Taxonomy" id="35622"/>
    <lineage>
        <taxon>Bacteria</taxon>
        <taxon>Bacillati</taxon>
        <taxon>Actinomycetota</taxon>
        <taxon>Actinomycetes</taxon>
        <taxon>Streptosporangiales</taxon>
        <taxon>Thermomonosporaceae</taxon>
        <taxon>Thermostaphylospora</taxon>
    </lineage>
</organism>
<dbReference type="Proteomes" id="UP000217103">
    <property type="component" value="Unassembled WGS sequence"/>
</dbReference>
<dbReference type="EMBL" id="FNKK01000002">
    <property type="protein sequence ID" value="SDQ70601.1"/>
    <property type="molecule type" value="Genomic_DNA"/>
</dbReference>